<protein>
    <submittedName>
        <fullName evidence="2">Polymer-forming cytoskeletal protein</fullName>
    </submittedName>
</protein>
<feature type="transmembrane region" description="Helical" evidence="1">
    <location>
        <begin position="259"/>
        <end position="277"/>
    </location>
</feature>
<keyword evidence="1" id="KW-0472">Membrane</keyword>
<feature type="transmembrane region" description="Helical" evidence="1">
    <location>
        <begin position="134"/>
        <end position="154"/>
    </location>
</feature>
<evidence type="ECO:0000313" key="2">
    <source>
        <dbReference type="EMBL" id="NEZ46783.1"/>
    </source>
</evidence>
<gene>
    <name evidence="2" type="ORF">FDF74_06070</name>
</gene>
<feature type="transmembrane region" description="Helical" evidence="1">
    <location>
        <begin position="234"/>
        <end position="253"/>
    </location>
</feature>
<keyword evidence="3" id="KW-1185">Reference proteome</keyword>
<organism evidence="2 3">
    <name type="scientific">Clostridium niameyense</name>
    <dbReference type="NCBI Taxonomy" id="1622073"/>
    <lineage>
        <taxon>Bacteria</taxon>
        <taxon>Bacillati</taxon>
        <taxon>Bacillota</taxon>
        <taxon>Clostridia</taxon>
        <taxon>Eubacteriales</taxon>
        <taxon>Clostridiaceae</taxon>
        <taxon>Clostridium</taxon>
    </lineage>
</organism>
<dbReference type="AlphaFoldDB" id="A0A6M0R955"/>
<name>A0A6M0R955_9CLOT</name>
<accession>A0A6M0R955</accession>
<dbReference type="EMBL" id="SXDP01000003">
    <property type="protein sequence ID" value="NEZ46783.1"/>
    <property type="molecule type" value="Genomic_DNA"/>
</dbReference>
<keyword evidence="1" id="KW-0812">Transmembrane</keyword>
<feature type="transmembrane region" description="Helical" evidence="1">
    <location>
        <begin position="174"/>
        <end position="192"/>
    </location>
</feature>
<dbReference type="Proteomes" id="UP000473885">
    <property type="component" value="Unassembled WGS sequence"/>
</dbReference>
<keyword evidence="1" id="KW-1133">Transmembrane helix</keyword>
<sequence length="292" mass="32512">MKRYYKFILSLIIFLIIPICNVKASSPNYVVTEGIIKFGENIYIQPGQIESTDVIGFGGDIYINGIVHGNVKSIGGNVYINGNVDGDVVSFGGKITTGPKGKVNGKIKEKFKNMNLPFLRKNSIYNMTDYKFHYSRIASVILLGILCIVVYNLIPYNELKMASSLDKSLGKSLLYGYIFMILTPVIIMTLIFSIVGIILIPVVLLIIMGIFIIGFTALCLFLGKRLLKSRVSPIVSILIGIIFYELIRSIVFIGLGKLIVSLFIVPLSIGLAIKTKFGSLRPWRRIDNDNWN</sequence>
<proteinExistence type="predicted"/>
<dbReference type="RefSeq" id="WP_163248995.1">
    <property type="nucleotide sequence ID" value="NZ_SXDP01000003.1"/>
</dbReference>
<feature type="transmembrane region" description="Helical" evidence="1">
    <location>
        <begin position="198"/>
        <end position="222"/>
    </location>
</feature>
<evidence type="ECO:0000313" key="3">
    <source>
        <dbReference type="Proteomes" id="UP000473885"/>
    </source>
</evidence>
<reference evidence="2 3" key="1">
    <citation type="submission" date="2019-04" db="EMBL/GenBank/DDBJ databases">
        <title>Genome sequencing of Clostridium botulinum Groups I-IV and Clostridium butyricum.</title>
        <authorList>
            <person name="Brunt J."/>
            <person name="Van Vliet A.H.M."/>
            <person name="Stringer S.C."/>
            <person name="Carter A.T."/>
            <person name="Peck M.W."/>
        </authorList>
    </citation>
    <scope>NUCLEOTIDE SEQUENCE [LARGE SCALE GENOMIC DNA]</scope>
    <source>
        <strain evidence="2 3">IFR 18/094</strain>
    </source>
</reference>
<evidence type="ECO:0000256" key="1">
    <source>
        <dbReference type="SAM" id="Phobius"/>
    </source>
</evidence>
<comment type="caution">
    <text evidence="2">The sequence shown here is derived from an EMBL/GenBank/DDBJ whole genome shotgun (WGS) entry which is preliminary data.</text>
</comment>